<comment type="caution">
    <text evidence="2">The sequence shown here is derived from an EMBL/GenBank/DDBJ whole genome shotgun (WGS) entry which is preliminary data.</text>
</comment>
<protein>
    <submittedName>
        <fullName evidence="2">Uncharacterized protein</fullName>
    </submittedName>
</protein>
<evidence type="ECO:0000313" key="2">
    <source>
        <dbReference type="EMBL" id="PIL36004.1"/>
    </source>
</evidence>
<reference evidence="2 3" key="1">
    <citation type="journal article" date="2015" name="Sci. Rep.">
        <title>Chromosome-level genome map provides insights into diverse defense mechanisms in the medicinal fungus Ganoderma sinense.</title>
        <authorList>
            <person name="Zhu Y."/>
            <person name="Xu J."/>
            <person name="Sun C."/>
            <person name="Zhou S."/>
            <person name="Xu H."/>
            <person name="Nelson D.R."/>
            <person name="Qian J."/>
            <person name="Song J."/>
            <person name="Luo H."/>
            <person name="Xiang L."/>
            <person name="Li Y."/>
            <person name="Xu Z."/>
            <person name="Ji A."/>
            <person name="Wang L."/>
            <person name="Lu S."/>
            <person name="Hayward A."/>
            <person name="Sun W."/>
            <person name="Li X."/>
            <person name="Schwartz D.C."/>
            <person name="Wang Y."/>
            <person name="Chen S."/>
        </authorList>
    </citation>
    <scope>NUCLEOTIDE SEQUENCE [LARGE SCALE GENOMIC DNA]</scope>
    <source>
        <strain evidence="2 3">ZZ0214-1</strain>
    </source>
</reference>
<dbReference type="AlphaFoldDB" id="A0A2G8SQG1"/>
<proteinExistence type="predicted"/>
<gene>
    <name evidence="2" type="ORF">GSI_01664</name>
</gene>
<accession>A0A2G8SQG1</accession>
<sequence length="160" mass="17128">MEIQRRPEGLRSSRRATARSLYARVLGASPVRERRKQKQDRWVGGPRRGSGRGRGRSGHGVAGCSAHSGLGDVQRPDRARGQALGRVAVGHGGEPEEEGSVAQKVDALDVLCLLRLAVTGVRDAAIARGVRTADALAQRGLERVELGIGDPQAQRAVERM</sequence>
<organism evidence="2 3">
    <name type="scientific">Ganoderma sinense ZZ0214-1</name>
    <dbReference type="NCBI Taxonomy" id="1077348"/>
    <lineage>
        <taxon>Eukaryota</taxon>
        <taxon>Fungi</taxon>
        <taxon>Dikarya</taxon>
        <taxon>Basidiomycota</taxon>
        <taxon>Agaricomycotina</taxon>
        <taxon>Agaricomycetes</taxon>
        <taxon>Polyporales</taxon>
        <taxon>Polyporaceae</taxon>
        <taxon>Ganoderma</taxon>
    </lineage>
</organism>
<keyword evidence="3" id="KW-1185">Reference proteome</keyword>
<evidence type="ECO:0000256" key="1">
    <source>
        <dbReference type="SAM" id="MobiDB-lite"/>
    </source>
</evidence>
<evidence type="ECO:0000313" key="3">
    <source>
        <dbReference type="Proteomes" id="UP000230002"/>
    </source>
</evidence>
<dbReference type="Proteomes" id="UP000230002">
    <property type="component" value="Unassembled WGS sequence"/>
</dbReference>
<feature type="compositionally biased region" description="Basic and acidic residues" evidence="1">
    <location>
        <begin position="1"/>
        <end position="11"/>
    </location>
</feature>
<feature type="region of interest" description="Disordered" evidence="1">
    <location>
        <begin position="1"/>
        <end position="76"/>
    </location>
</feature>
<dbReference type="EMBL" id="AYKW01000002">
    <property type="protein sequence ID" value="PIL36004.1"/>
    <property type="molecule type" value="Genomic_DNA"/>
</dbReference>
<name>A0A2G8SQG1_9APHY</name>